<keyword evidence="2" id="KW-0808">Transferase</keyword>
<gene>
    <name evidence="5" type="ORF">GCM10007100_32760</name>
</gene>
<name>A0A918TVZ7_9BACT</name>
<reference evidence="5" key="2">
    <citation type="submission" date="2020-09" db="EMBL/GenBank/DDBJ databases">
        <authorList>
            <person name="Sun Q."/>
            <person name="Kim S."/>
        </authorList>
    </citation>
    <scope>NUCLEOTIDE SEQUENCE</scope>
    <source>
        <strain evidence="5">KCTC 12988</strain>
    </source>
</reference>
<comment type="caution">
    <text evidence="5">The sequence shown here is derived from an EMBL/GenBank/DDBJ whole genome shotgun (WGS) entry which is preliminary data.</text>
</comment>
<dbReference type="CDD" id="cd01167">
    <property type="entry name" value="bac_FRK"/>
    <property type="match status" value="1"/>
</dbReference>
<dbReference type="InterPro" id="IPR002173">
    <property type="entry name" value="Carboh/pur_kinase_PfkB_CS"/>
</dbReference>
<dbReference type="SUPFAM" id="SSF53613">
    <property type="entry name" value="Ribokinase-like"/>
    <property type="match status" value="1"/>
</dbReference>
<evidence type="ECO:0000256" key="2">
    <source>
        <dbReference type="ARBA" id="ARBA00022679"/>
    </source>
</evidence>
<dbReference type="InterPro" id="IPR029056">
    <property type="entry name" value="Ribokinase-like"/>
</dbReference>
<reference evidence="5" key="1">
    <citation type="journal article" date="2014" name="Int. J. Syst. Evol. Microbiol.">
        <title>Complete genome sequence of Corynebacterium casei LMG S-19264T (=DSM 44701T), isolated from a smear-ripened cheese.</title>
        <authorList>
            <consortium name="US DOE Joint Genome Institute (JGI-PGF)"/>
            <person name="Walter F."/>
            <person name="Albersmeier A."/>
            <person name="Kalinowski J."/>
            <person name="Ruckert C."/>
        </authorList>
    </citation>
    <scope>NUCLEOTIDE SEQUENCE</scope>
    <source>
        <strain evidence="5">KCTC 12988</strain>
    </source>
</reference>
<dbReference type="InterPro" id="IPR050306">
    <property type="entry name" value="PfkB_Carbo_kinase"/>
</dbReference>
<evidence type="ECO:0000256" key="1">
    <source>
        <dbReference type="ARBA" id="ARBA00010688"/>
    </source>
</evidence>
<accession>A0A918TVZ7</accession>
<dbReference type="AlphaFoldDB" id="A0A918TVZ7"/>
<dbReference type="PANTHER" id="PTHR43085:SF57">
    <property type="entry name" value="CARBOHYDRATE KINASE PFKB DOMAIN-CONTAINING PROTEIN"/>
    <property type="match status" value="1"/>
</dbReference>
<evidence type="ECO:0000313" key="5">
    <source>
        <dbReference type="EMBL" id="GHC62726.1"/>
    </source>
</evidence>
<dbReference type="EMBL" id="BMXI01000015">
    <property type="protein sequence ID" value="GHC62726.1"/>
    <property type="molecule type" value="Genomic_DNA"/>
</dbReference>
<feature type="domain" description="Carbohydrate kinase PfkB" evidence="4">
    <location>
        <begin position="23"/>
        <end position="288"/>
    </location>
</feature>
<dbReference type="InterPro" id="IPR011611">
    <property type="entry name" value="PfkB_dom"/>
</dbReference>
<keyword evidence="6" id="KW-1185">Reference proteome</keyword>
<dbReference type="Gene3D" id="3.40.1190.20">
    <property type="match status" value="1"/>
</dbReference>
<dbReference type="PANTHER" id="PTHR43085">
    <property type="entry name" value="HEXOKINASE FAMILY MEMBER"/>
    <property type="match status" value="1"/>
</dbReference>
<comment type="similarity">
    <text evidence="1">Belongs to the carbohydrate kinase PfkB family.</text>
</comment>
<proteinExistence type="inferred from homology"/>
<keyword evidence="3" id="KW-0418">Kinase</keyword>
<dbReference type="Proteomes" id="UP000644507">
    <property type="component" value="Unassembled WGS sequence"/>
</dbReference>
<evidence type="ECO:0000259" key="4">
    <source>
        <dbReference type="Pfam" id="PF00294"/>
    </source>
</evidence>
<organism evidence="5 6">
    <name type="scientific">Roseibacillus persicicus</name>
    <dbReference type="NCBI Taxonomy" id="454148"/>
    <lineage>
        <taxon>Bacteria</taxon>
        <taxon>Pseudomonadati</taxon>
        <taxon>Verrucomicrobiota</taxon>
        <taxon>Verrucomicrobiia</taxon>
        <taxon>Verrucomicrobiales</taxon>
        <taxon>Verrucomicrobiaceae</taxon>
        <taxon>Roseibacillus</taxon>
    </lineage>
</organism>
<dbReference type="RefSeq" id="WP_189572340.1">
    <property type="nucleotide sequence ID" value="NZ_BMXI01000015.1"/>
</dbReference>
<sequence length="298" mass="32744">MSKNHKIAGIGEILWDMFPDGSRLGGAPVNFASHCHQLGCEAYPVSVVGRDRVGVKTRERLGQLNMSDKYVFDSMDLPTGRVLVLLDSEGKPSYEILEEVAWDDLVFTPELCELATSLDAACFGTLAQRSPRTRRAIHKFLEVMPARSLRIYDVNLRQPFFSKELVENSLKVANVLKLSDEELPVLAEYFQLEGAIVDQLKALRSQFGLSHVAYTRGGDGSLIVSAGQVDECAGVPVTLVDTVGAGDSFTAALTFGLLNQWPLDEVNLYANQVASFVCSQKGATPRIPSRLVREMVQH</sequence>
<dbReference type="Pfam" id="PF00294">
    <property type="entry name" value="PfkB"/>
    <property type="match status" value="1"/>
</dbReference>
<evidence type="ECO:0000313" key="6">
    <source>
        <dbReference type="Proteomes" id="UP000644507"/>
    </source>
</evidence>
<evidence type="ECO:0000256" key="3">
    <source>
        <dbReference type="ARBA" id="ARBA00022777"/>
    </source>
</evidence>
<dbReference type="PROSITE" id="PS00584">
    <property type="entry name" value="PFKB_KINASES_2"/>
    <property type="match status" value="1"/>
</dbReference>
<protein>
    <submittedName>
        <fullName evidence="5">Fructokinase</fullName>
    </submittedName>
</protein>
<dbReference type="PROSITE" id="PS00583">
    <property type="entry name" value="PFKB_KINASES_1"/>
    <property type="match status" value="1"/>
</dbReference>
<dbReference type="GO" id="GO:0016301">
    <property type="term" value="F:kinase activity"/>
    <property type="evidence" value="ECO:0007669"/>
    <property type="project" value="UniProtKB-KW"/>
</dbReference>